<dbReference type="Proteomes" id="UP001497497">
    <property type="component" value="Unassembled WGS sequence"/>
</dbReference>
<feature type="compositionally biased region" description="Basic residues" evidence="1">
    <location>
        <begin position="418"/>
        <end position="431"/>
    </location>
</feature>
<dbReference type="SUPFAM" id="SSF52799">
    <property type="entry name" value="(Phosphotyrosine protein) phosphatases II"/>
    <property type="match status" value="1"/>
</dbReference>
<dbReference type="EMBL" id="CAXITT010000231">
    <property type="protein sequence ID" value="CAL1536501.1"/>
    <property type="molecule type" value="Genomic_DNA"/>
</dbReference>
<dbReference type="InterPro" id="IPR000387">
    <property type="entry name" value="Tyr_Pase_dom"/>
</dbReference>
<evidence type="ECO:0000313" key="4">
    <source>
        <dbReference type="Proteomes" id="UP001497497"/>
    </source>
</evidence>
<feature type="region of interest" description="Disordered" evidence="1">
    <location>
        <begin position="190"/>
        <end position="276"/>
    </location>
</feature>
<reference evidence="3 4" key="1">
    <citation type="submission" date="2024-04" db="EMBL/GenBank/DDBJ databases">
        <authorList>
            <consortium name="Genoscope - CEA"/>
            <person name="William W."/>
        </authorList>
    </citation>
    <scope>NUCLEOTIDE SEQUENCE [LARGE SCALE GENOMIC DNA]</scope>
</reference>
<dbReference type="InterPro" id="IPR016130">
    <property type="entry name" value="Tyr_Pase_AS"/>
</dbReference>
<proteinExistence type="predicted"/>
<evidence type="ECO:0000256" key="1">
    <source>
        <dbReference type="SAM" id="MobiDB-lite"/>
    </source>
</evidence>
<dbReference type="InterPro" id="IPR051029">
    <property type="entry name" value="mRNA_Capping_Enz/RNA_Phosphat"/>
</dbReference>
<dbReference type="PROSITE" id="PS00383">
    <property type="entry name" value="TYR_PHOSPHATASE_1"/>
    <property type="match status" value="1"/>
</dbReference>
<keyword evidence="4" id="KW-1185">Reference proteome</keyword>
<feature type="compositionally biased region" description="Basic and acidic residues" evidence="1">
    <location>
        <begin position="244"/>
        <end position="261"/>
    </location>
</feature>
<dbReference type="InterPro" id="IPR029021">
    <property type="entry name" value="Prot-tyrosine_phosphatase-like"/>
</dbReference>
<evidence type="ECO:0000313" key="3">
    <source>
        <dbReference type="EMBL" id="CAL1536501.1"/>
    </source>
</evidence>
<accession>A0AAV2HUZ0</accession>
<dbReference type="PANTHER" id="PTHR10367:SF9">
    <property type="entry name" value="DUAL-SPECIFICITY PHOSPHATASE 11 (RNA_RNP COMPLEX 1-INTERACTING)"/>
    <property type="match status" value="1"/>
</dbReference>
<name>A0AAV2HUZ0_LYMST</name>
<dbReference type="Pfam" id="PF00782">
    <property type="entry name" value="DSPc"/>
    <property type="match status" value="1"/>
</dbReference>
<organism evidence="3 4">
    <name type="scientific">Lymnaea stagnalis</name>
    <name type="common">Great pond snail</name>
    <name type="synonym">Helix stagnalis</name>
    <dbReference type="NCBI Taxonomy" id="6523"/>
    <lineage>
        <taxon>Eukaryota</taxon>
        <taxon>Metazoa</taxon>
        <taxon>Spiralia</taxon>
        <taxon>Lophotrochozoa</taxon>
        <taxon>Mollusca</taxon>
        <taxon>Gastropoda</taxon>
        <taxon>Heterobranchia</taxon>
        <taxon>Euthyneura</taxon>
        <taxon>Panpulmonata</taxon>
        <taxon>Hygrophila</taxon>
        <taxon>Lymnaeoidea</taxon>
        <taxon>Lymnaeidae</taxon>
        <taxon>Lymnaea</taxon>
    </lineage>
</organism>
<sequence>MAGIVTNFFRRTHNYVKRVMPPPDRWEQYCPLGKVIPGTSFIAFKVPLKETLLGQIEEKDRFSPKRLVQTLESEGLKLGGIIDLTYTLRYYDKAEFENLSIKHEKVFTPGHEVPNYDVFHNLSAGENNSMHTCQPKRLLIGVHCTHGVNRTGYLICRYMIEEMDMEPDTAITLFNEARGHDLERENYLDDLRKRKKGESTYDPNYQPKEDPAKPNHNGGRGKGRWRHNRSDHPNWRQQNYEESNETKPLDGDSERLKESSNDFHGSFKFNRYGGRALDPGFYQEGYGRTHWGYDDMRHRGREYNAKQSNREYEDTRYSDRGYDNTRGRGYDDARTSRREDDGARPSRREDDDDRSRGRDNDVPKWDNSNYKSKADINKHQESDTVDEKSGNVRKPQKRKSGEGSLVDSSVTTESHSCERKKRKKSNKEKKV</sequence>
<comment type="caution">
    <text evidence="3">The sequence shown here is derived from an EMBL/GenBank/DDBJ whole genome shotgun (WGS) entry which is preliminary data.</text>
</comment>
<dbReference type="PROSITE" id="PS50056">
    <property type="entry name" value="TYR_PHOSPHATASE_2"/>
    <property type="match status" value="1"/>
</dbReference>
<dbReference type="GO" id="GO:0004651">
    <property type="term" value="F:polynucleotide 5'-phosphatase activity"/>
    <property type="evidence" value="ECO:0007669"/>
    <property type="project" value="TreeGrafter"/>
</dbReference>
<feature type="domain" description="Tyrosine specific protein phosphatases" evidence="2">
    <location>
        <begin position="140"/>
        <end position="189"/>
    </location>
</feature>
<feature type="compositionally biased region" description="Basic and acidic residues" evidence="1">
    <location>
        <begin position="372"/>
        <end position="390"/>
    </location>
</feature>
<feature type="compositionally biased region" description="Basic and acidic residues" evidence="1">
    <location>
        <begin position="302"/>
        <end position="364"/>
    </location>
</feature>
<evidence type="ECO:0000259" key="2">
    <source>
        <dbReference type="PROSITE" id="PS50056"/>
    </source>
</evidence>
<feature type="region of interest" description="Disordered" evidence="1">
    <location>
        <begin position="302"/>
        <end position="431"/>
    </location>
</feature>
<dbReference type="AlphaFoldDB" id="A0AAV2HUZ0"/>
<gene>
    <name evidence="3" type="ORF">GSLYS_00010414001</name>
</gene>
<dbReference type="PANTHER" id="PTHR10367">
    <property type="entry name" value="MRNA-CAPPING ENZYME"/>
    <property type="match status" value="1"/>
</dbReference>
<dbReference type="InterPro" id="IPR000340">
    <property type="entry name" value="Dual-sp_phosphatase_cat-dom"/>
</dbReference>
<protein>
    <recommendedName>
        <fullName evidence="2">Tyrosine specific protein phosphatases domain-containing protein</fullName>
    </recommendedName>
</protein>
<dbReference type="Gene3D" id="3.90.190.10">
    <property type="entry name" value="Protein tyrosine phosphatase superfamily"/>
    <property type="match status" value="1"/>
</dbReference>